<dbReference type="SUPFAM" id="SSF48295">
    <property type="entry name" value="TrpR-like"/>
    <property type="match status" value="1"/>
</dbReference>
<protein>
    <submittedName>
        <fullName evidence="1">Helix-turn-helix domain-containing protein</fullName>
    </submittedName>
</protein>
<gene>
    <name evidence="1" type="ORF">IAC58_06845</name>
</gene>
<reference evidence="1" key="1">
    <citation type="submission" date="2020-10" db="EMBL/GenBank/DDBJ databases">
        <authorList>
            <person name="Gilroy R."/>
        </authorList>
    </citation>
    <scope>NUCLEOTIDE SEQUENCE</scope>
    <source>
        <strain evidence="1">11159</strain>
    </source>
</reference>
<dbReference type="PANTHER" id="PTHR33795">
    <property type="entry name" value="INSERTION ELEMENT IS150 PROTEIN INSJ"/>
    <property type="match status" value="1"/>
</dbReference>
<dbReference type="InterPro" id="IPR002514">
    <property type="entry name" value="Transposase_8"/>
</dbReference>
<name>A0A9D9GXT6_9BACL</name>
<proteinExistence type="predicted"/>
<dbReference type="PANTHER" id="PTHR33795:SF1">
    <property type="entry name" value="INSERTION ELEMENT IS150 PROTEIN INSJ"/>
    <property type="match status" value="1"/>
</dbReference>
<dbReference type="InterPro" id="IPR010921">
    <property type="entry name" value="Trp_repressor/repl_initiator"/>
</dbReference>
<evidence type="ECO:0000313" key="2">
    <source>
        <dbReference type="Proteomes" id="UP000823613"/>
    </source>
</evidence>
<dbReference type="Proteomes" id="UP000823613">
    <property type="component" value="Unassembled WGS sequence"/>
</dbReference>
<feature type="non-terminal residue" evidence="1">
    <location>
        <position position="142"/>
    </location>
</feature>
<dbReference type="GO" id="GO:0043565">
    <property type="term" value="F:sequence-specific DNA binding"/>
    <property type="evidence" value="ECO:0007669"/>
    <property type="project" value="InterPro"/>
</dbReference>
<evidence type="ECO:0000313" key="1">
    <source>
        <dbReference type="EMBL" id="MBO8428242.1"/>
    </source>
</evidence>
<sequence length="142" mass="16507">MKYSWEFKLECVDKYKNGEYIATPGKTRNQRTSFLHQVNKWAKNYNDLGINGLKHSSTNKIWTPEKRFELVAKVLAGNSITSVAKNAHIDKGQLYQWARKYNEKGMDGLQCKKGRPTKQLVMKKKNKKTKLSISEQEELKLL</sequence>
<reference evidence="1" key="2">
    <citation type="journal article" date="2021" name="PeerJ">
        <title>Extensive microbial diversity within the chicken gut microbiome revealed by metagenomics and culture.</title>
        <authorList>
            <person name="Gilroy R."/>
            <person name="Ravi A."/>
            <person name="Getino M."/>
            <person name="Pursley I."/>
            <person name="Horton D.L."/>
            <person name="Alikhan N.F."/>
            <person name="Baker D."/>
            <person name="Gharbi K."/>
            <person name="Hall N."/>
            <person name="Watson M."/>
            <person name="Adriaenssens E.M."/>
            <person name="Foster-Nyarko E."/>
            <person name="Jarju S."/>
            <person name="Secka A."/>
            <person name="Antonio M."/>
            <person name="Oren A."/>
            <person name="Chaudhuri R.R."/>
            <person name="La Ragione R."/>
            <person name="Hildebrand F."/>
            <person name="Pallen M.J."/>
        </authorList>
    </citation>
    <scope>NUCLEOTIDE SEQUENCE</scope>
    <source>
        <strain evidence="1">11159</strain>
    </source>
</reference>
<organism evidence="1 2">
    <name type="scientific">Candidatus Onthovivens merdipullorum</name>
    <dbReference type="NCBI Taxonomy" id="2840889"/>
    <lineage>
        <taxon>Bacteria</taxon>
        <taxon>Bacillati</taxon>
        <taxon>Bacillota</taxon>
        <taxon>Bacilli</taxon>
        <taxon>Bacillales</taxon>
        <taxon>Candidatus Onthovivens</taxon>
    </lineage>
</organism>
<dbReference type="InterPro" id="IPR036388">
    <property type="entry name" value="WH-like_DNA-bd_sf"/>
</dbReference>
<dbReference type="AlphaFoldDB" id="A0A9D9GXT6"/>
<dbReference type="Pfam" id="PF01527">
    <property type="entry name" value="HTH_Tnp_1"/>
    <property type="match status" value="1"/>
</dbReference>
<dbReference type="EMBL" id="JADIMY010000129">
    <property type="protein sequence ID" value="MBO8428242.1"/>
    <property type="molecule type" value="Genomic_DNA"/>
</dbReference>
<dbReference type="Gene3D" id="1.10.10.10">
    <property type="entry name" value="Winged helix-like DNA-binding domain superfamily/Winged helix DNA-binding domain"/>
    <property type="match status" value="1"/>
</dbReference>
<dbReference type="InterPro" id="IPR052057">
    <property type="entry name" value="IS150/IS1296_orfA-like"/>
</dbReference>
<comment type="caution">
    <text evidence="1">The sequence shown here is derived from an EMBL/GenBank/DDBJ whole genome shotgun (WGS) entry which is preliminary data.</text>
</comment>
<accession>A0A9D9GXT6</accession>